<dbReference type="PIRSF" id="PIRSF004846">
    <property type="entry name" value="ModA"/>
    <property type="match status" value="1"/>
</dbReference>
<evidence type="ECO:0000256" key="2">
    <source>
        <dbReference type="ARBA" id="ARBA00022723"/>
    </source>
</evidence>
<feature type="chain" id="PRO_5045976682" evidence="5">
    <location>
        <begin position="23"/>
        <end position="283"/>
    </location>
</feature>
<dbReference type="Proteomes" id="UP001236415">
    <property type="component" value="Chromosome"/>
</dbReference>
<feature type="signal peptide" evidence="5">
    <location>
        <begin position="1"/>
        <end position="22"/>
    </location>
</feature>
<dbReference type="InterPro" id="IPR050682">
    <property type="entry name" value="ModA/WtpA"/>
</dbReference>
<dbReference type="NCBIfam" id="TIGR01256">
    <property type="entry name" value="modA"/>
    <property type="match status" value="1"/>
</dbReference>
<evidence type="ECO:0000313" key="6">
    <source>
        <dbReference type="EMBL" id="WIV21557.1"/>
    </source>
</evidence>
<organism evidence="6 7">
    <name type="scientific">Paenibacillus polygoni</name>
    <dbReference type="NCBI Taxonomy" id="3050112"/>
    <lineage>
        <taxon>Bacteria</taxon>
        <taxon>Bacillati</taxon>
        <taxon>Bacillota</taxon>
        <taxon>Bacilli</taxon>
        <taxon>Bacillales</taxon>
        <taxon>Paenibacillaceae</taxon>
        <taxon>Paenibacillus</taxon>
    </lineage>
</organism>
<keyword evidence="3 5" id="KW-0732">Signal</keyword>
<dbReference type="Gene3D" id="3.40.190.10">
    <property type="entry name" value="Periplasmic binding protein-like II"/>
    <property type="match status" value="2"/>
</dbReference>
<evidence type="ECO:0000256" key="5">
    <source>
        <dbReference type="SAM" id="SignalP"/>
    </source>
</evidence>
<dbReference type="SUPFAM" id="SSF53850">
    <property type="entry name" value="Periplasmic binding protein-like II"/>
    <property type="match status" value="1"/>
</dbReference>
<dbReference type="EMBL" id="CP127162">
    <property type="protein sequence ID" value="WIV21557.1"/>
    <property type="molecule type" value="Genomic_DNA"/>
</dbReference>
<dbReference type="PANTHER" id="PTHR30632:SF0">
    <property type="entry name" value="SULFATE-BINDING PROTEIN"/>
    <property type="match status" value="1"/>
</dbReference>
<feature type="region of interest" description="Disordered" evidence="4">
    <location>
        <begin position="29"/>
        <end position="50"/>
    </location>
</feature>
<dbReference type="Pfam" id="PF13531">
    <property type="entry name" value="SBP_bac_11"/>
    <property type="match status" value="1"/>
</dbReference>
<keyword evidence="2" id="KW-0479">Metal-binding</keyword>
<evidence type="ECO:0000256" key="4">
    <source>
        <dbReference type="SAM" id="MobiDB-lite"/>
    </source>
</evidence>
<proteinExistence type="inferred from homology"/>
<reference evidence="6 7" key="1">
    <citation type="submission" date="2023-06" db="EMBL/GenBank/DDBJ databases">
        <title>Paenibacillus polygonum sp. nov., an endophytic bacterium, isolated from Polygonum lapathifolium L. in Nanji Wetland National Nature Reserve, South of Poyang Lake, Jiangxi Province, China.</title>
        <authorList>
            <person name="Yu Z."/>
        </authorList>
    </citation>
    <scope>NUCLEOTIDE SEQUENCE [LARGE SCALE GENOMIC DNA]</scope>
    <source>
        <strain evidence="6 7">C31</strain>
    </source>
</reference>
<keyword evidence="7" id="KW-1185">Reference proteome</keyword>
<comment type="similarity">
    <text evidence="1">Belongs to the bacterial solute-binding protein ModA family.</text>
</comment>
<evidence type="ECO:0000313" key="7">
    <source>
        <dbReference type="Proteomes" id="UP001236415"/>
    </source>
</evidence>
<name>A0ABY8X7L7_9BACL</name>
<evidence type="ECO:0000256" key="3">
    <source>
        <dbReference type="ARBA" id="ARBA00022729"/>
    </source>
</evidence>
<dbReference type="CDD" id="cd13537">
    <property type="entry name" value="PBP2_YvgL_like"/>
    <property type="match status" value="1"/>
</dbReference>
<accession>A0ABY8X7L7</accession>
<dbReference type="RefSeq" id="WP_285749392.1">
    <property type="nucleotide sequence ID" value="NZ_CP127162.1"/>
</dbReference>
<dbReference type="InterPro" id="IPR041879">
    <property type="entry name" value="YvgL-like_PBP2"/>
</dbReference>
<dbReference type="InterPro" id="IPR005950">
    <property type="entry name" value="ModA"/>
</dbReference>
<protein>
    <submittedName>
        <fullName evidence="6">Molybdate ABC transporter substrate-binding protein</fullName>
    </submittedName>
</protein>
<evidence type="ECO:0000256" key="1">
    <source>
        <dbReference type="ARBA" id="ARBA00009175"/>
    </source>
</evidence>
<dbReference type="PROSITE" id="PS51257">
    <property type="entry name" value="PROKAR_LIPOPROTEIN"/>
    <property type="match status" value="1"/>
</dbReference>
<dbReference type="PANTHER" id="PTHR30632">
    <property type="entry name" value="MOLYBDATE-BINDING PERIPLASMIC PROTEIN"/>
    <property type="match status" value="1"/>
</dbReference>
<gene>
    <name evidence="6" type="primary">modA</name>
    <name evidence="6" type="ORF">QPK24_17085</name>
</gene>
<sequence length="283" mass="30919">MIKMTKVSYVCLCFLFMMLLTACGSTGSTPGSTSTSTKQQSQQSTSELSSTQAEVTELTISAAASLTDALEELRPIFEANYPEIQLTFNFGSSGALQQQIEQGAPADLFLSAAEKNMQTLIQNHQILEGYSETLLTNELVLVSANNREFDITSEADLTNSEVKVVAIGIPESVPAGSYAKEALEKLGLYDKLLPKIIQAKDVRQVVQYVETGNADAGFVYKTDAVLSKVNIVHTVDSELYAPIHYPVGIIQASKHIKEAKIFYEFLTSDEAKTLFQKYGFKGL</sequence>